<evidence type="ECO:0000313" key="1">
    <source>
        <dbReference type="EMBL" id="AIG99162.1"/>
    </source>
</evidence>
<dbReference type="KEGG" id="afg:AFULGI_00024450"/>
<gene>
    <name evidence="1" type="ORF">AFULGI_00024450</name>
</gene>
<dbReference type="EMBL" id="CP006577">
    <property type="protein sequence ID" value="AIG99162.1"/>
    <property type="molecule type" value="Genomic_DNA"/>
</dbReference>
<sequence length="33" mass="4145">MLFEIFEELEINREIRNLAYEFVKKMVYCQMTL</sequence>
<organism evidence="1 2">
    <name type="scientific">Archaeoglobus fulgidus DSM 8774</name>
    <dbReference type="NCBI Taxonomy" id="1344584"/>
    <lineage>
        <taxon>Archaea</taxon>
        <taxon>Methanobacteriati</taxon>
        <taxon>Methanobacteriota</taxon>
        <taxon>Archaeoglobi</taxon>
        <taxon>Archaeoglobales</taxon>
        <taxon>Archaeoglobaceae</taxon>
        <taxon>Archaeoglobus</taxon>
    </lineage>
</organism>
<accession>A0A075WH98</accession>
<dbReference type="HOGENOM" id="CLU_3379829_0_0_2"/>
<dbReference type="Proteomes" id="UP000028501">
    <property type="component" value="Chromosome"/>
</dbReference>
<protein>
    <submittedName>
        <fullName evidence="1">Uncharacterized protein</fullName>
    </submittedName>
</protein>
<dbReference type="AlphaFoldDB" id="A0A075WH98"/>
<name>A0A075WH98_ARCFL</name>
<reference evidence="1 2" key="1">
    <citation type="submission" date="2013-07" db="EMBL/GenBank/DDBJ databases">
        <title>Genome of Archaeoglobus fulgidus.</title>
        <authorList>
            <person name="Fiebig A."/>
            <person name="Birkeland N.-K."/>
        </authorList>
    </citation>
    <scope>NUCLEOTIDE SEQUENCE [LARGE SCALE GENOMIC DNA]</scope>
    <source>
        <strain evidence="1 2">DSM 8774</strain>
    </source>
</reference>
<evidence type="ECO:0000313" key="2">
    <source>
        <dbReference type="Proteomes" id="UP000028501"/>
    </source>
</evidence>
<proteinExistence type="predicted"/>